<dbReference type="Pfam" id="PF12697">
    <property type="entry name" value="Abhydrolase_6"/>
    <property type="match status" value="1"/>
</dbReference>
<dbReference type="Gene3D" id="3.40.50.1820">
    <property type="entry name" value="alpha/beta hydrolase"/>
    <property type="match status" value="1"/>
</dbReference>
<dbReference type="RefSeq" id="WP_133395618.1">
    <property type="nucleotide sequence ID" value="NZ_SNAA01000002.1"/>
</dbReference>
<keyword evidence="4" id="KW-1185">Reference proteome</keyword>
<dbReference type="PRINTS" id="PR00111">
    <property type="entry name" value="ABHYDROLASE"/>
</dbReference>
<name>A0A4R6AJX6_9RHOB</name>
<dbReference type="PANTHER" id="PTHR43194:SF2">
    <property type="entry name" value="PEROXISOMAL MEMBRANE PROTEIN LPX1"/>
    <property type="match status" value="1"/>
</dbReference>
<dbReference type="EMBL" id="SNAA01000002">
    <property type="protein sequence ID" value="TDL83665.1"/>
    <property type="molecule type" value="Genomic_DNA"/>
</dbReference>
<comment type="caution">
    <text evidence="3">The sequence shown here is derived from an EMBL/GenBank/DDBJ whole genome shotgun (WGS) entry which is preliminary data.</text>
</comment>
<protein>
    <submittedName>
        <fullName evidence="3">Alpha/beta hydrolase</fullName>
    </submittedName>
</protein>
<dbReference type="InterPro" id="IPR050228">
    <property type="entry name" value="Carboxylesterase_BioH"/>
</dbReference>
<feature type="signal peptide" evidence="1">
    <location>
        <begin position="1"/>
        <end position="23"/>
    </location>
</feature>
<evidence type="ECO:0000313" key="4">
    <source>
        <dbReference type="Proteomes" id="UP000295701"/>
    </source>
</evidence>
<organism evidence="3 4">
    <name type="scientific">Palleronia sediminis</name>
    <dbReference type="NCBI Taxonomy" id="2547833"/>
    <lineage>
        <taxon>Bacteria</taxon>
        <taxon>Pseudomonadati</taxon>
        <taxon>Pseudomonadota</taxon>
        <taxon>Alphaproteobacteria</taxon>
        <taxon>Rhodobacterales</taxon>
        <taxon>Roseobacteraceae</taxon>
        <taxon>Palleronia</taxon>
    </lineage>
</organism>
<reference evidence="3 4" key="1">
    <citation type="submission" date="2019-03" db="EMBL/GenBank/DDBJ databases">
        <title>Primorskyibacter sp. SS33 isolated from sediments.</title>
        <authorList>
            <person name="Xunke S."/>
        </authorList>
    </citation>
    <scope>NUCLEOTIDE SEQUENCE [LARGE SCALE GENOMIC DNA]</scope>
    <source>
        <strain evidence="3 4">SS33</strain>
    </source>
</reference>
<proteinExistence type="predicted"/>
<feature type="chain" id="PRO_5020746873" evidence="1">
    <location>
        <begin position="24"/>
        <end position="326"/>
    </location>
</feature>
<feature type="domain" description="AB hydrolase-1" evidence="2">
    <location>
        <begin position="64"/>
        <end position="315"/>
    </location>
</feature>
<dbReference type="OrthoDB" id="9815441at2"/>
<dbReference type="GO" id="GO:0016787">
    <property type="term" value="F:hydrolase activity"/>
    <property type="evidence" value="ECO:0007669"/>
    <property type="project" value="UniProtKB-KW"/>
</dbReference>
<evidence type="ECO:0000313" key="3">
    <source>
        <dbReference type="EMBL" id="TDL83665.1"/>
    </source>
</evidence>
<dbReference type="Proteomes" id="UP000295701">
    <property type="component" value="Unassembled WGS sequence"/>
</dbReference>
<accession>A0A4R6AJX6</accession>
<evidence type="ECO:0000256" key="1">
    <source>
        <dbReference type="SAM" id="SignalP"/>
    </source>
</evidence>
<dbReference type="AlphaFoldDB" id="A0A4R6AJX6"/>
<dbReference type="PANTHER" id="PTHR43194">
    <property type="entry name" value="HYDROLASE ALPHA/BETA FOLD FAMILY"/>
    <property type="match status" value="1"/>
</dbReference>
<dbReference type="PROSITE" id="PS51257">
    <property type="entry name" value="PROKAR_LIPOPROTEIN"/>
    <property type="match status" value="1"/>
</dbReference>
<keyword evidence="3" id="KW-0378">Hydrolase</keyword>
<gene>
    <name evidence="3" type="ORF">E2L08_03205</name>
</gene>
<evidence type="ECO:0000259" key="2">
    <source>
        <dbReference type="Pfam" id="PF12697"/>
    </source>
</evidence>
<dbReference type="InterPro" id="IPR029058">
    <property type="entry name" value="AB_hydrolase_fold"/>
</dbReference>
<dbReference type="SUPFAM" id="SSF53474">
    <property type="entry name" value="alpha/beta-Hydrolases"/>
    <property type="match status" value="1"/>
</dbReference>
<keyword evidence="1" id="KW-0732">Signal</keyword>
<sequence length="326" mass="34364">MTSTRLAARLAMAGVLVAGCALATGWSAALRAQTAEERYPPIGQFVEIDGRKVHYLQTGAGPDLVLIHGASGNMRDFTFGLVDALSDRYRVTVFDRPGLGYTQADPAFAGAFDGRAEGPEAQAALLHRAARAIGIRDEIVLGHSYGGAVAMAWGLNHDPAALVVVSGATEPWPGGLGTLYTLAGTALGGALAAPVISALVPRSLGDRAVQAIFAPNDPPAGYSDHVGVGLALRTETFRNNAQQINRLRPHLVEMSARYDSLTLPIELVHGLADDIVPAEIHSERLAQQVESAHLTRLAGVGHMPHHVRPEAVTDAIDRAARRAGLR</sequence>
<dbReference type="InterPro" id="IPR000073">
    <property type="entry name" value="AB_hydrolase_1"/>
</dbReference>